<dbReference type="InParanoid" id="A2FN64"/>
<keyword evidence="2" id="KW-1185">Reference proteome</keyword>
<accession>A2FN64</accession>
<evidence type="ECO:0000313" key="1">
    <source>
        <dbReference type="EMBL" id="EAX93664.1"/>
    </source>
</evidence>
<dbReference type="AlphaFoldDB" id="A2FN64"/>
<dbReference type="SUPFAM" id="SSF50978">
    <property type="entry name" value="WD40 repeat-like"/>
    <property type="match status" value="1"/>
</dbReference>
<dbReference type="InterPro" id="IPR036322">
    <property type="entry name" value="WD40_repeat_dom_sf"/>
</dbReference>
<reference evidence="1" key="1">
    <citation type="submission" date="2006-10" db="EMBL/GenBank/DDBJ databases">
        <authorList>
            <person name="Amadeo P."/>
            <person name="Zhao Q."/>
            <person name="Wortman J."/>
            <person name="Fraser-Liggett C."/>
            <person name="Carlton J."/>
        </authorList>
    </citation>
    <scope>NUCLEOTIDE SEQUENCE</scope>
    <source>
        <strain evidence="1">G3</strain>
    </source>
</reference>
<dbReference type="VEuPathDB" id="TrichDB:TVAG_091990"/>
<dbReference type="InterPro" id="IPR015943">
    <property type="entry name" value="WD40/YVTN_repeat-like_dom_sf"/>
</dbReference>
<reference evidence="1" key="2">
    <citation type="journal article" date="2007" name="Science">
        <title>Draft genome sequence of the sexually transmitted pathogen Trichomonas vaginalis.</title>
        <authorList>
            <person name="Carlton J.M."/>
            <person name="Hirt R.P."/>
            <person name="Silva J.C."/>
            <person name="Delcher A.L."/>
            <person name="Schatz M."/>
            <person name="Zhao Q."/>
            <person name="Wortman J.R."/>
            <person name="Bidwell S.L."/>
            <person name="Alsmark U.C.M."/>
            <person name="Besteiro S."/>
            <person name="Sicheritz-Ponten T."/>
            <person name="Noel C.J."/>
            <person name="Dacks J.B."/>
            <person name="Foster P.G."/>
            <person name="Simillion C."/>
            <person name="Van de Peer Y."/>
            <person name="Miranda-Saavedra D."/>
            <person name="Barton G.J."/>
            <person name="Westrop G.D."/>
            <person name="Mueller S."/>
            <person name="Dessi D."/>
            <person name="Fiori P.L."/>
            <person name="Ren Q."/>
            <person name="Paulsen I."/>
            <person name="Zhang H."/>
            <person name="Bastida-Corcuera F.D."/>
            <person name="Simoes-Barbosa A."/>
            <person name="Brown M.T."/>
            <person name="Hayes R.D."/>
            <person name="Mukherjee M."/>
            <person name="Okumura C.Y."/>
            <person name="Schneider R."/>
            <person name="Smith A.J."/>
            <person name="Vanacova S."/>
            <person name="Villalvazo M."/>
            <person name="Haas B.J."/>
            <person name="Pertea M."/>
            <person name="Feldblyum T.V."/>
            <person name="Utterback T.R."/>
            <person name="Shu C.L."/>
            <person name="Osoegawa K."/>
            <person name="de Jong P.J."/>
            <person name="Hrdy I."/>
            <person name="Horvathova L."/>
            <person name="Zubacova Z."/>
            <person name="Dolezal P."/>
            <person name="Malik S.B."/>
            <person name="Logsdon J.M. Jr."/>
            <person name="Henze K."/>
            <person name="Gupta A."/>
            <person name="Wang C.C."/>
            <person name="Dunne R.L."/>
            <person name="Upcroft J.A."/>
            <person name="Upcroft P."/>
            <person name="White O."/>
            <person name="Salzberg S.L."/>
            <person name="Tang P."/>
            <person name="Chiu C.-H."/>
            <person name="Lee Y.-S."/>
            <person name="Embley T.M."/>
            <person name="Coombs G.H."/>
            <person name="Mottram J.C."/>
            <person name="Tachezy J."/>
            <person name="Fraser-Liggett C.M."/>
            <person name="Johnson P.J."/>
        </authorList>
    </citation>
    <scope>NUCLEOTIDE SEQUENCE [LARGE SCALE GENOMIC DNA]</scope>
    <source>
        <strain evidence="1">G3</strain>
    </source>
</reference>
<evidence type="ECO:0000313" key="2">
    <source>
        <dbReference type="Proteomes" id="UP000001542"/>
    </source>
</evidence>
<dbReference type="EMBL" id="DS113899">
    <property type="protein sequence ID" value="EAX93664.1"/>
    <property type="molecule type" value="Genomic_DNA"/>
</dbReference>
<dbReference type="Proteomes" id="UP000001542">
    <property type="component" value="Unassembled WGS sequence"/>
</dbReference>
<dbReference type="KEGG" id="tva:4751387"/>
<name>A2FN64_TRIV3</name>
<dbReference type="VEuPathDB" id="TrichDB:TVAGG3_0585240"/>
<proteinExistence type="predicted"/>
<protein>
    <recommendedName>
        <fullName evidence="3">Anaphase-promoting complex subunit 4 WD40 domain-containing protein</fullName>
    </recommendedName>
</protein>
<evidence type="ECO:0008006" key="3">
    <source>
        <dbReference type="Google" id="ProtNLM"/>
    </source>
</evidence>
<gene>
    <name evidence="1" type="ORF">TVAG_091990</name>
</gene>
<sequence>MFEILDDNFELYQFFSPPPNYHKMNKPIDVTRHPWKFDTGESNEDIYIIGETHNMKKYLFLTSRARIIESYPPFETFTRLQDDLINQDKITAIAIANKSNLLAISFANGRLVLYDTDNKKEVTVFTRKSTSNLKFMSFTPSDDGILSADSEGDLYSYTVGKQIQESRIFTNGIKSFSIFAPSLTSNFVFFNSKSDTYLRLTYSNTQNIIFSSQNNDPLSAVLKVTPKSAIYYCVASSSLCIFSVYEKGNWEVSQYLVLPLPAIEIYLPNVSNC</sequence>
<dbReference type="Gene3D" id="2.130.10.10">
    <property type="entry name" value="YVTN repeat-like/Quinoprotein amine dehydrogenase"/>
    <property type="match status" value="1"/>
</dbReference>
<organism evidence="1 2">
    <name type="scientific">Trichomonas vaginalis (strain ATCC PRA-98 / G3)</name>
    <dbReference type="NCBI Taxonomy" id="412133"/>
    <lineage>
        <taxon>Eukaryota</taxon>
        <taxon>Metamonada</taxon>
        <taxon>Parabasalia</taxon>
        <taxon>Trichomonadida</taxon>
        <taxon>Trichomonadidae</taxon>
        <taxon>Trichomonas</taxon>
    </lineage>
</organism>
<dbReference type="RefSeq" id="XP_001306594.1">
    <property type="nucleotide sequence ID" value="XM_001306593.1"/>
</dbReference>